<evidence type="ECO:0000313" key="2">
    <source>
        <dbReference type="Proteomes" id="UP001235547"/>
    </source>
</evidence>
<dbReference type="EMBL" id="CP120372">
    <property type="protein sequence ID" value="WEX85703.1"/>
    <property type="molecule type" value="Genomic_DNA"/>
</dbReference>
<protein>
    <submittedName>
        <fullName evidence="1">Uncharacterized protein</fullName>
    </submittedName>
</protein>
<gene>
    <name evidence="1" type="ORF">PYH38_006129</name>
</gene>
<proteinExistence type="predicted"/>
<keyword evidence="1" id="KW-0614">Plasmid</keyword>
<dbReference type="Proteomes" id="UP001235547">
    <property type="component" value="Plasmid unnamed"/>
</dbReference>
<keyword evidence="2" id="KW-1185">Reference proteome</keyword>
<geneLocation type="plasmid" evidence="1 2">
    <name>unnamed</name>
</geneLocation>
<organism evidence="1 2">
    <name type="scientific">Sinorhizobium numidicum</name>
    <dbReference type="NCBI Taxonomy" id="680248"/>
    <lineage>
        <taxon>Bacteria</taxon>
        <taxon>Pseudomonadati</taxon>
        <taxon>Pseudomonadota</taxon>
        <taxon>Alphaproteobacteria</taxon>
        <taxon>Hyphomicrobiales</taxon>
        <taxon>Rhizobiaceae</taxon>
        <taxon>Sinorhizobium/Ensifer group</taxon>
        <taxon>Sinorhizobium</taxon>
    </lineage>
</organism>
<reference evidence="1 2" key="1">
    <citation type="submission" date="2023-03" db="EMBL/GenBank/DDBJ databases">
        <authorList>
            <person name="Kaur S."/>
            <person name="Espinosa-Saiz D."/>
            <person name="Velazquez E."/>
            <person name="Menendez E."/>
            <person name="diCenzo G.C."/>
        </authorList>
    </citation>
    <scope>NUCLEOTIDE SEQUENCE [LARGE SCALE GENOMIC DNA]</scope>
    <source>
        <strain evidence="1 2">LMG 27395</strain>
        <plasmid evidence="1 2">unnamed</plasmid>
    </source>
</reference>
<accession>A0ABY8D772</accession>
<sequence>MHANDSSKEVATATIEKMGALWEKVRGQSPVAARGVRCRHCRSLQTLAGHVVLVARQHSEWLKNQIVTADLALFPHFGHSLSPLMPHVLAWLLACPGPLKATDLNSADSRGLSELA</sequence>
<evidence type="ECO:0000313" key="1">
    <source>
        <dbReference type="EMBL" id="WEX85703.1"/>
    </source>
</evidence>
<name>A0ABY8D772_9HYPH</name>